<dbReference type="InterPro" id="IPR036709">
    <property type="entry name" value="Autotransporte_beta_dom_sf"/>
</dbReference>
<dbReference type="InterPro" id="IPR006315">
    <property type="entry name" value="OM_autotransptr_brl_dom"/>
</dbReference>
<dbReference type="Gene3D" id="2.40.128.130">
    <property type="entry name" value="Autotransporter beta-domain"/>
    <property type="match status" value="1"/>
</dbReference>
<name>A0A5C7E1Y8_9BACT</name>
<dbReference type="Proteomes" id="UP000321629">
    <property type="component" value="Unassembled WGS sequence"/>
</dbReference>
<evidence type="ECO:0000313" key="3">
    <source>
        <dbReference type="EMBL" id="TXE89389.1"/>
    </source>
</evidence>
<dbReference type="SUPFAM" id="SSF103515">
    <property type="entry name" value="Autotransporter"/>
    <property type="match status" value="1"/>
</dbReference>
<feature type="coiled-coil region" evidence="1">
    <location>
        <begin position="175"/>
        <end position="213"/>
    </location>
</feature>
<gene>
    <name evidence="3" type="ORF">FPD38_01445</name>
</gene>
<dbReference type="PROSITE" id="PS51208">
    <property type="entry name" value="AUTOTRANSPORTER"/>
    <property type="match status" value="1"/>
</dbReference>
<evidence type="ECO:0000313" key="4">
    <source>
        <dbReference type="Proteomes" id="UP000321629"/>
    </source>
</evidence>
<dbReference type="SMART" id="SM00869">
    <property type="entry name" value="Autotransporter"/>
    <property type="match status" value="1"/>
</dbReference>
<keyword evidence="1" id="KW-0175">Coiled coil</keyword>
<evidence type="ECO:0000256" key="1">
    <source>
        <dbReference type="SAM" id="Coils"/>
    </source>
</evidence>
<dbReference type="GO" id="GO:0019867">
    <property type="term" value="C:outer membrane"/>
    <property type="evidence" value="ECO:0007669"/>
    <property type="project" value="InterPro"/>
</dbReference>
<dbReference type="AlphaFoldDB" id="A0A5C7E1Y8"/>
<reference evidence="3 4" key="1">
    <citation type="submission" date="2019-07" db="EMBL/GenBank/DDBJ databases">
        <title>Rapid identification of Enteric Bacteria from Whole Genome Sequences (WGS) using Average Nucleotide Identity (ANI).</title>
        <authorList>
            <person name="Lane C."/>
        </authorList>
    </citation>
    <scope>NUCLEOTIDE SEQUENCE [LARGE SCALE GENOMIC DNA]</scope>
    <source>
        <strain evidence="3 4">2016D-0084</strain>
    </source>
</reference>
<dbReference type="Pfam" id="PF03797">
    <property type="entry name" value="Autotransporter"/>
    <property type="match status" value="1"/>
</dbReference>
<comment type="caution">
    <text evidence="3">The sequence shown here is derived from an EMBL/GenBank/DDBJ whole genome shotgun (WGS) entry which is preliminary data.</text>
</comment>
<organism evidence="3 4">
    <name type="scientific">Campylobacter volucris</name>
    <dbReference type="NCBI Taxonomy" id="1031542"/>
    <lineage>
        <taxon>Bacteria</taxon>
        <taxon>Pseudomonadati</taxon>
        <taxon>Campylobacterota</taxon>
        <taxon>Epsilonproteobacteria</taxon>
        <taxon>Campylobacterales</taxon>
        <taxon>Campylobacteraceae</taxon>
        <taxon>Campylobacter</taxon>
    </lineage>
</organism>
<protein>
    <submittedName>
        <fullName evidence="3">Autotransporter domain-containing protein</fullName>
    </submittedName>
</protein>
<dbReference type="NCBIfam" id="TIGR01414">
    <property type="entry name" value="autotrans_barl"/>
    <property type="match status" value="1"/>
</dbReference>
<proteinExistence type="predicted"/>
<evidence type="ECO:0000259" key="2">
    <source>
        <dbReference type="PROSITE" id="PS51208"/>
    </source>
</evidence>
<feature type="domain" description="Autotransporter" evidence="2">
    <location>
        <begin position="332"/>
        <end position="603"/>
    </location>
</feature>
<dbReference type="RefSeq" id="WP_147555020.1">
    <property type="nucleotide sequence ID" value="NZ_VOWJ01000013.1"/>
</dbReference>
<dbReference type="EMBL" id="VOWJ01000013">
    <property type="protein sequence ID" value="TXE89389.1"/>
    <property type="molecule type" value="Genomic_DNA"/>
</dbReference>
<sequence>MNIQGNLNVNNSFIGIYDANKKDGLISVDGDVNIKDSAIGISTNSVSNLGINNYVAIKTTGSFNQDIDKNIVTALYTKDITSMLKTSNLLPKNVFFEDTDLAQFTDYKLSVSNDGKSLLISGGANENVRDLSKILQSEIDIRKEALDTFENIKNNIKYDEEYNKNSYQKPEYMGDDAMLEAIAQAEKELQEQIKKLEQQIQEIEANGGKVEADDLVENMKDISLENKNLAVNMLNSILNSKLSNDAVAALTLDTTGKNLNTLTTNTKASAKAIVNNAQNSSVNSSIGVANDLAIGTRIAKLSNPYQDKALVEKFATTHIAALASDVYNYYGNSSFNNSFWGNIFGGANIIDGDSGALYGFTLGADRKINDNTLLGFYFTYADSTIKDGVMEQKSDNYQFGIYSLINPNDQWEINLRAYGQISPTDQSVVMLSDSSKADYNSKFFGLSANAGRIFNPNSSSLFIKPFAGINYYYAYTPSYKENGMFAKDVQSMTNNSISLELGAEFRKYMNEKSYLFITPKIEQYIMNNGDDYVAGFVGSNSNFIIKGNDKKKTYGQIIIGGNVDISEQFSLNAGIGAKQILAGKTDNKNETYVSGQVGFKYKF</sequence>
<dbReference type="InterPro" id="IPR005546">
    <property type="entry name" value="Autotransporte_beta"/>
</dbReference>
<accession>A0A5C7E1Y8</accession>